<organism evidence="1 2">
    <name type="scientific">Platanthera guangdongensis</name>
    <dbReference type="NCBI Taxonomy" id="2320717"/>
    <lineage>
        <taxon>Eukaryota</taxon>
        <taxon>Viridiplantae</taxon>
        <taxon>Streptophyta</taxon>
        <taxon>Embryophyta</taxon>
        <taxon>Tracheophyta</taxon>
        <taxon>Spermatophyta</taxon>
        <taxon>Magnoliopsida</taxon>
        <taxon>Liliopsida</taxon>
        <taxon>Asparagales</taxon>
        <taxon>Orchidaceae</taxon>
        <taxon>Orchidoideae</taxon>
        <taxon>Orchideae</taxon>
        <taxon>Orchidinae</taxon>
        <taxon>Platanthera</taxon>
    </lineage>
</organism>
<dbReference type="PANTHER" id="PTHR14552">
    <property type="match status" value="1"/>
</dbReference>
<keyword evidence="2" id="KW-1185">Reference proteome</keyword>
<comment type="caution">
    <text evidence="1">The sequence shown here is derived from an EMBL/GenBank/DDBJ whole genome shotgun (WGS) entry which is preliminary data.</text>
</comment>
<dbReference type="Proteomes" id="UP001412067">
    <property type="component" value="Unassembled WGS sequence"/>
</dbReference>
<sequence length="255" mass="28091">MVTRLVCKELPPLETLLSHTTEGTVTNHQFPHVSCINLFYEGMIMANGQETRTCASTHAYPGFGHALFLLLQSIRHTVKIYGNVSRLSWRGRRAIRNLHVEGEVERGLASWKDSEKEHLGEELSDVLLYLIRLSDICGIDLGDAANKKIFSIALFGEAISERCAATLKSCCNFAIHDSPLSSTFSSRPLFSHTFSFSADSHCFSQPPPSFSNERGADGSSMSTGIFFLSCLPPASIDLHSLNNLQSPKDLPTILC</sequence>
<dbReference type="Gene3D" id="1.10.287.1080">
    <property type="entry name" value="MazG-like"/>
    <property type="match status" value="1"/>
</dbReference>
<reference evidence="1 2" key="1">
    <citation type="journal article" date="2022" name="Nat. Plants">
        <title>Genomes of leafy and leafless Platanthera orchids illuminate the evolution of mycoheterotrophy.</title>
        <authorList>
            <person name="Li M.H."/>
            <person name="Liu K.W."/>
            <person name="Li Z."/>
            <person name="Lu H.C."/>
            <person name="Ye Q.L."/>
            <person name="Zhang D."/>
            <person name="Wang J.Y."/>
            <person name="Li Y.F."/>
            <person name="Zhong Z.M."/>
            <person name="Liu X."/>
            <person name="Yu X."/>
            <person name="Liu D.K."/>
            <person name="Tu X.D."/>
            <person name="Liu B."/>
            <person name="Hao Y."/>
            <person name="Liao X.Y."/>
            <person name="Jiang Y.T."/>
            <person name="Sun W.H."/>
            <person name="Chen J."/>
            <person name="Chen Y.Q."/>
            <person name="Ai Y."/>
            <person name="Zhai J.W."/>
            <person name="Wu S.S."/>
            <person name="Zhou Z."/>
            <person name="Hsiao Y.Y."/>
            <person name="Wu W.L."/>
            <person name="Chen Y.Y."/>
            <person name="Lin Y.F."/>
            <person name="Hsu J.L."/>
            <person name="Li C.Y."/>
            <person name="Wang Z.W."/>
            <person name="Zhao X."/>
            <person name="Zhong W.Y."/>
            <person name="Ma X.K."/>
            <person name="Ma L."/>
            <person name="Huang J."/>
            <person name="Chen G.Z."/>
            <person name="Huang M.Z."/>
            <person name="Huang L."/>
            <person name="Peng D.H."/>
            <person name="Luo Y.B."/>
            <person name="Zou S.Q."/>
            <person name="Chen S.P."/>
            <person name="Lan S."/>
            <person name="Tsai W.C."/>
            <person name="Van de Peer Y."/>
            <person name="Liu Z.J."/>
        </authorList>
    </citation>
    <scope>NUCLEOTIDE SEQUENCE [LARGE SCALE GENOMIC DNA]</scope>
    <source>
        <strain evidence="1">Lor288</strain>
    </source>
</reference>
<evidence type="ECO:0000313" key="2">
    <source>
        <dbReference type="Proteomes" id="UP001412067"/>
    </source>
</evidence>
<protein>
    <submittedName>
        <fullName evidence="1">Uncharacterized protein</fullName>
    </submittedName>
</protein>
<evidence type="ECO:0000313" key="1">
    <source>
        <dbReference type="EMBL" id="KAK8966218.1"/>
    </source>
</evidence>
<dbReference type="EMBL" id="JBBWWR010000005">
    <property type="protein sequence ID" value="KAK8966218.1"/>
    <property type="molecule type" value="Genomic_DNA"/>
</dbReference>
<dbReference type="SUPFAM" id="SSF101386">
    <property type="entry name" value="all-alpha NTP pyrophosphatases"/>
    <property type="match status" value="1"/>
</dbReference>
<dbReference type="PANTHER" id="PTHR14552:SF2">
    <property type="entry name" value="DCTP PYROPHOSPHATASE 1"/>
    <property type="match status" value="1"/>
</dbReference>
<name>A0ABR2MTE9_9ASPA</name>
<proteinExistence type="predicted"/>
<accession>A0ABR2MTE9</accession>
<gene>
    <name evidence="1" type="ORF">KSP40_PGU001774</name>
</gene>